<name>A0A085N5V0_9BILA</name>
<dbReference type="EMBL" id="KL363188">
    <property type="protein sequence ID" value="KFD57556.1"/>
    <property type="molecule type" value="Genomic_DNA"/>
</dbReference>
<organism evidence="2">
    <name type="scientific">Trichuris suis</name>
    <name type="common">pig whipworm</name>
    <dbReference type="NCBI Taxonomy" id="68888"/>
    <lineage>
        <taxon>Eukaryota</taxon>
        <taxon>Metazoa</taxon>
        <taxon>Ecdysozoa</taxon>
        <taxon>Nematoda</taxon>
        <taxon>Enoplea</taxon>
        <taxon>Dorylaimia</taxon>
        <taxon>Trichinellida</taxon>
        <taxon>Trichuridae</taxon>
        <taxon>Trichuris</taxon>
    </lineage>
</organism>
<gene>
    <name evidence="1" type="ORF">M513_01659</name>
    <name evidence="2" type="ORF">M514_01659</name>
</gene>
<proteinExistence type="predicted"/>
<dbReference type="Proteomes" id="UP000030764">
    <property type="component" value="Unassembled WGS sequence"/>
</dbReference>
<accession>A0A085N5V0</accession>
<dbReference type="Proteomes" id="UP000030758">
    <property type="component" value="Unassembled WGS sequence"/>
</dbReference>
<reference evidence="2 3" key="1">
    <citation type="journal article" date="2014" name="Nat. Genet.">
        <title>Genome and transcriptome of the porcine whipworm Trichuris suis.</title>
        <authorList>
            <person name="Jex A.R."/>
            <person name="Nejsum P."/>
            <person name="Schwarz E.M."/>
            <person name="Hu L."/>
            <person name="Young N.D."/>
            <person name="Hall R.S."/>
            <person name="Korhonen P.K."/>
            <person name="Liao S."/>
            <person name="Thamsborg S."/>
            <person name="Xia J."/>
            <person name="Xu P."/>
            <person name="Wang S."/>
            <person name="Scheerlinck J.P."/>
            <person name="Hofmann A."/>
            <person name="Sternberg P.W."/>
            <person name="Wang J."/>
            <person name="Gasser R.B."/>
        </authorList>
    </citation>
    <scope>NUCLEOTIDE SEQUENCE [LARGE SCALE GENOMIC DNA]</scope>
    <source>
        <strain evidence="2">DCEP-RM93F</strain>
        <strain evidence="1">DCEP-RM93M</strain>
    </source>
</reference>
<protein>
    <submittedName>
        <fullName evidence="2">Uncharacterized protein</fullName>
    </submittedName>
</protein>
<dbReference type="EMBL" id="KL367549">
    <property type="protein sequence ID" value="KFD64846.1"/>
    <property type="molecule type" value="Genomic_DNA"/>
</dbReference>
<evidence type="ECO:0000313" key="1">
    <source>
        <dbReference type="EMBL" id="KFD57556.1"/>
    </source>
</evidence>
<dbReference type="AlphaFoldDB" id="A0A085N5V0"/>
<evidence type="ECO:0000313" key="2">
    <source>
        <dbReference type="EMBL" id="KFD64846.1"/>
    </source>
</evidence>
<keyword evidence="3" id="KW-1185">Reference proteome</keyword>
<sequence>MMFVPLLFNAVFGNSTTKGLSTVRLPTIFCKKVVTPTNAQVSISRILVVKTVVVSTSS</sequence>
<evidence type="ECO:0000313" key="3">
    <source>
        <dbReference type="Proteomes" id="UP000030764"/>
    </source>
</evidence>